<gene>
    <name evidence="1" type="ORF">HYR64_00085</name>
</gene>
<proteinExistence type="predicted"/>
<evidence type="ECO:0000313" key="2">
    <source>
        <dbReference type="Proteomes" id="UP000727962"/>
    </source>
</evidence>
<comment type="caution">
    <text evidence="1">The sequence shown here is derived from an EMBL/GenBank/DDBJ whole genome shotgun (WGS) entry which is preliminary data.</text>
</comment>
<dbReference type="Proteomes" id="UP000727962">
    <property type="component" value="Unassembled WGS sequence"/>
</dbReference>
<dbReference type="AlphaFoldDB" id="A0A931PSN6"/>
<sequence length="656" mass="71250">MGILAVVRIFPGGFHVLATARNQALAQQLARQLLERVSAAPDGIPEQIVPVTYTPVSGAVRVDSAAYRIPGDTAPPGDGVDSKGMVLQNGTEVGYWPYVSGANILRRIVNEGHRVPAPRAVGSDFGGLLMLTFAPVLTDTDDYVSAIVYQPAFDVVGADMALLQGTPSGGVEREYQYYADKVSGPTATLYLPRATAPNGVSPRTYRVSFTAWVQKTVTLVVRREVAGTVTIDSDPAGGYVAAGESFTDTNHNGVWDTGEPFVDADGNGQYDAGIAANPSNLVQLAAGEVLDSLELDSIRVARQFAQVTSFTPGEPYEYKRINWELGQLLFNPAGYNYYESRQEGRVPLVARVTYDVFDWRILHEDFRIPSSSPLQLRLSVPSLRPKNAVLPDSQLNGGLNVPLPTFDTTASTVVLENRDFALIDRETGGIFLPTSYNVDYTQGSITFVDNDANPANGLQMGVILPGATSPTAIDAGGRAVTALYMANGDWSVQPMKSADAYLASVVKPNAAEYFIKLPPPAGPNPDPVEVQRRIYFPWADLNQRVRVGVAWYHDVNGNLKQLRDQDFLITSSKTDVIGQPFVDLIDADPNAVGLTDLEYGYALKNVEGLSISSRTFWNTGYFTLSNDPTENLKRLIRYRQGTHASAMETSILRRSP</sequence>
<accession>A0A931PSN6</accession>
<organism evidence="1 2">
    <name type="scientific">Fimbriimonas ginsengisoli</name>
    <dbReference type="NCBI Taxonomy" id="1005039"/>
    <lineage>
        <taxon>Bacteria</taxon>
        <taxon>Bacillati</taxon>
        <taxon>Armatimonadota</taxon>
        <taxon>Fimbriimonadia</taxon>
        <taxon>Fimbriimonadales</taxon>
        <taxon>Fimbriimonadaceae</taxon>
        <taxon>Fimbriimonas</taxon>
    </lineage>
</organism>
<protein>
    <submittedName>
        <fullName evidence="1">Uncharacterized protein</fullName>
    </submittedName>
</protein>
<name>A0A931PSN6_FIMGI</name>
<reference evidence="1" key="1">
    <citation type="submission" date="2020-07" db="EMBL/GenBank/DDBJ databases">
        <title>Huge and variable diversity of episymbiotic CPR bacteria and DPANN archaea in groundwater ecosystems.</title>
        <authorList>
            <person name="He C.Y."/>
            <person name="Keren R."/>
            <person name="Whittaker M."/>
            <person name="Farag I.F."/>
            <person name="Doudna J."/>
            <person name="Cate J.H.D."/>
            <person name="Banfield J.F."/>
        </authorList>
    </citation>
    <scope>NUCLEOTIDE SEQUENCE</scope>
    <source>
        <strain evidence="1">NC_groundwater_17_Pr7_B-0.1um_64_12</strain>
    </source>
</reference>
<dbReference type="EMBL" id="JACOSL010000001">
    <property type="protein sequence ID" value="MBI1755489.1"/>
    <property type="molecule type" value="Genomic_DNA"/>
</dbReference>
<evidence type="ECO:0000313" key="1">
    <source>
        <dbReference type="EMBL" id="MBI1755489.1"/>
    </source>
</evidence>